<feature type="compositionally biased region" description="Polar residues" evidence="1">
    <location>
        <begin position="64"/>
        <end position="76"/>
    </location>
</feature>
<evidence type="ECO:0000256" key="1">
    <source>
        <dbReference type="SAM" id="MobiDB-lite"/>
    </source>
</evidence>
<feature type="compositionally biased region" description="Basic and acidic residues" evidence="1">
    <location>
        <begin position="44"/>
        <end position="61"/>
    </location>
</feature>
<organism evidence="2 3">
    <name type="scientific">Caerostris extrusa</name>
    <name type="common">Bark spider</name>
    <name type="synonym">Caerostris bankana</name>
    <dbReference type="NCBI Taxonomy" id="172846"/>
    <lineage>
        <taxon>Eukaryota</taxon>
        <taxon>Metazoa</taxon>
        <taxon>Ecdysozoa</taxon>
        <taxon>Arthropoda</taxon>
        <taxon>Chelicerata</taxon>
        <taxon>Arachnida</taxon>
        <taxon>Araneae</taxon>
        <taxon>Araneomorphae</taxon>
        <taxon>Entelegynae</taxon>
        <taxon>Araneoidea</taxon>
        <taxon>Araneidae</taxon>
        <taxon>Caerostris</taxon>
    </lineage>
</organism>
<dbReference type="AlphaFoldDB" id="A0AAV4SKM2"/>
<proteinExistence type="predicted"/>
<reference evidence="2 3" key="1">
    <citation type="submission" date="2021-06" db="EMBL/GenBank/DDBJ databases">
        <title>Caerostris extrusa draft genome.</title>
        <authorList>
            <person name="Kono N."/>
            <person name="Arakawa K."/>
        </authorList>
    </citation>
    <scope>NUCLEOTIDE SEQUENCE [LARGE SCALE GENOMIC DNA]</scope>
</reference>
<comment type="caution">
    <text evidence="2">The sequence shown here is derived from an EMBL/GenBank/DDBJ whole genome shotgun (WGS) entry which is preliminary data.</text>
</comment>
<dbReference type="Proteomes" id="UP001054945">
    <property type="component" value="Unassembled WGS sequence"/>
</dbReference>
<sequence>MQEQGHNKCKNRDTINKRTSTQNKYKNKDSKQMQEQVLKTNTRTKNESKNEVSKRIQERGLKTNPRTWLQQIQEQGYSKYKNKSTANTN</sequence>
<protein>
    <submittedName>
        <fullName evidence="2">Uncharacterized protein</fullName>
    </submittedName>
</protein>
<dbReference type="EMBL" id="BPLR01009696">
    <property type="protein sequence ID" value="GIY33854.1"/>
    <property type="molecule type" value="Genomic_DNA"/>
</dbReference>
<accession>A0AAV4SKM2</accession>
<evidence type="ECO:0000313" key="3">
    <source>
        <dbReference type="Proteomes" id="UP001054945"/>
    </source>
</evidence>
<feature type="region of interest" description="Disordered" evidence="1">
    <location>
        <begin position="1"/>
        <end position="89"/>
    </location>
</feature>
<keyword evidence="3" id="KW-1185">Reference proteome</keyword>
<feature type="compositionally biased region" description="Polar residues" evidence="1">
    <location>
        <begin position="33"/>
        <end position="43"/>
    </location>
</feature>
<name>A0AAV4SKM2_CAEEX</name>
<evidence type="ECO:0000313" key="2">
    <source>
        <dbReference type="EMBL" id="GIY33854.1"/>
    </source>
</evidence>
<gene>
    <name evidence="2" type="ORF">CEXT_104251</name>
</gene>